<evidence type="ECO:0000313" key="3">
    <source>
        <dbReference type="Proteomes" id="UP000003922"/>
    </source>
</evidence>
<dbReference type="EMBL" id="AADV02000219">
    <property type="protein sequence ID" value="EAM47840.1"/>
    <property type="molecule type" value="Genomic_DNA"/>
</dbReference>
<dbReference type="Proteomes" id="UP000003922">
    <property type="component" value="Unassembled WGS sequence"/>
</dbReference>
<evidence type="ECO:0000256" key="1">
    <source>
        <dbReference type="SAM" id="SignalP"/>
    </source>
</evidence>
<dbReference type="Pfam" id="PF22825">
    <property type="entry name" value="HpiC1-like"/>
    <property type="match status" value="1"/>
</dbReference>
<comment type="caution">
    <text evidence="2">The sequence shown here is derived from an EMBL/GenBank/DDBJ whole genome shotgun (WGS) entry which is preliminary data.</text>
</comment>
<dbReference type="InterPro" id="IPR026374">
    <property type="entry name" value="Cyano_PEP"/>
</dbReference>
<feature type="chain" id="PRO_5004235280" description="DUF642 domain-containing protein" evidence="1">
    <location>
        <begin position="37"/>
        <end position="260"/>
    </location>
</feature>
<organism evidence="2 3">
    <name type="scientific">Crocosphaera watsonii WH 8501</name>
    <dbReference type="NCBI Taxonomy" id="165597"/>
    <lineage>
        <taxon>Bacteria</taxon>
        <taxon>Bacillati</taxon>
        <taxon>Cyanobacteriota</taxon>
        <taxon>Cyanophyceae</taxon>
        <taxon>Oscillatoriophycideae</taxon>
        <taxon>Chroococcales</taxon>
        <taxon>Aphanothecaceae</taxon>
        <taxon>Crocosphaera</taxon>
    </lineage>
</organism>
<gene>
    <name evidence="2" type="ORF">CwatDRAFT_0534</name>
</gene>
<dbReference type="InterPro" id="IPR054720">
    <property type="entry name" value="HpiC1"/>
</dbReference>
<keyword evidence="1" id="KW-0732">Signal</keyword>
<keyword evidence="3" id="KW-1185">Reference proteome</keyword>
<evidence type="ECO:0000313" key="2">
    <source>
        <dbReference type="EMBL" id="EAM47840.1"/>
    </source>
</evidence>
<dbReference type="OrthoDB" id="515955at2"/>
<reference evidence="2" key="3">
    <citation type="submission" date="2016-12" db="EMBL/GenBank/DDBJ databases">
        <title>Annotation of the draft genome assembly of Crocosphaera watsonii WH 8501.</title>
        <authorList>
            <consortium name="US DOE Joint Genome Institute (JGI-ORNL)"/>
            <person name="Larimer F."/>
            <person name="Land M."/>
        </authorList>
    </citation>
    <scope>NUCLEOTIDE SEQUENCE</scope>
    <source>
        <strain evidence="2">WH 8501</strain>
    </source>
</reference>
<dbReference type="NCBIfam" id="TIGR04155">
    <property type="entry name" value="cyano_PEP"/>
    <property type="match status" value="1"/>
</dbReference>
<name>Q4BVA9_CROWT</name>
<feature type="signal peptide" evidence="1">
    <location>
        <begin position="1"/>
        <end position="36"/>
    </location>
</feature>
<dbReference type="AlphaFoldDB" id="Q4BVA9"/>
<accession>Q4BVA9</accession>
<dbReference type="KEGG" id="cwa:CwatDRAFT_0534"/>
<protein>
    <recommendedName>
        <fullName evidence="4">DUF642 domain-containing protein</fullName>
    </recommendedName>
</protein>
<reference evidence="2" key="2">
    <citation type="submission" date="2005-06" db="EMBL/GenBank/DDBJ databases">
        <title>Sequencing of the draft genome and assembly of Crocosphaera watsonii WH 8501.</title>
        <authorList>
            <consortium name="US DOE Joint Genome Institute (JGI-PGF)"/>
            <person name="Copeland A."/>
            <person name="Lucas S."/>
            <person name="Lapidus A."/>
            <person name="Barry K."/>
            <person name="Detter C."/>
            <person name="Glavina T."/>
            <person name="Hammon N."/>
            <person name="Israni S."/>
            <person name="Pitluck S."/>
            <person name="Richardson P."/>
        </authorList>
    </citation>
    <scope>NUCLEOTIDE SEQUENCE [LARGE SCALE GENOMIC DNA]</scope>
    <source>
        <strain evidence="2">WH 8501</strain>
    </source>
</reference>
<sequence length="260" mass="27977">MKLTQLMKLSNNGLNTLKIALISSCLIAAIPTQVKAASINILNHSFEGPEAPLSRFGEFAIGGGNINHWIASSTTGVFNPSKSDANTTFDAYYNEPVPDGVQVAWSNGGNIFQQLSATLQSNTEYTLGVYVGQRNRSGFVGYNIELLAGNTVIASNNSITPAPGTFSLVNVHYTSSNNDRLIGQSLGIRLSSFGIQTNFDNVTLEATAVPEPLTILGAVTAIGFGTMFKPRFRTSKCSIKQYIVLKSPKIIPGQEYFSFH</sequence>
<proteinExistence type="predicted"/>
<dbReference type="RefSeq" id="WP_007308343.1">
    <property type="nucleotide sequence ID" value="NZ_AADV02000219.1"/>
</dbReference>
<reference evidence="2" key="1">
    <citation type="submission" date="2004-02" db="EMBL/GenBank/DDBJ databases">
        <authorList>
            <consortium name="DOE Joint Genome Institute"/>
        </authorList>
    </citation>
    <scope>NUCLEOTIDE SEQUENCE [LARGE SCALE GENOMIC DNA]</scope>
    <source>
        <strain evidence="2">WH 8501</strain>
    </source>
</reference>
<evidence type="ECO:0008006" key="4">
    <source>
        <dbReference type="Google" id="ProtNLM"/>
    </source>
</evidence>